<dbReference type="PROSITE" id="PS00122">
    <property type="entry name" value="CARBOXYLESTERASE_B_1"/>
    <property type="match status" value="1"/>
</dbReference>
<dbReference type="InterPro" id="IPR050309">
    <property type="entry name" value="Type-B_Carboxylest/Lipase"/>
</dbReference>
<evidence type="ECO:0000256" key="6">
    <source>
        <dbReference type="RuleBase" id="RU361235"/>
    </source>
</evidence>
<dbReference type="Pfam" id="PF00135">
    <property type="entry name" value="COesterase"/>
    <property type="match status" value="1"/>
</dbReference>
<dbReference type="EMBL" id="GIIL01007305">
    <property type="protein sequence ID" value="NOV51031.1"/>
    <property type="molecule type" value="Transcribed_RNA"/>
</dbReference>
<keyword evidence="6" id="KW-0732">Signal</keyword>
<dbReference type="InterPro" id="IPR029058">
    <property type="entry name" value="AB_hydrolase_fold"/>
</dbReference>
<evidence type="ECO:0000256" key="2">
    <source>
        <dbReference type="ARBA" id="ARBA00022487"/>
    </source>
</evidence>
<feature type="signal peptide" evidence="6">
    <location>
        <begin position="1"/>
        <end position="17"/>
    </location>
</feature>
<organism evidence="8">
    <name type="scientific">Xenopsylla cheopis</name>
    <name type="common">Oriental rat flea</name>
    <name type="synonym">Pulex cheopis</name>
    <dbReference type="NCBI Taxonomy" id="163159"/>
    <lineage>
        <taxon>Eukaryota</taxon>
        <taxon>Metazoa</taxon>
        <taxon>Ecdysozoa</taxon>
        <taxon>Arthropoda</taxon>
        <taxon>Hexapoda</taxon>
        <taxon>Insecta</taxon>
        <taxon>Pterygota</taxon>
        <taxon>Neoptera</taxon>
        <taxon>Endopterygota</taxon>
        <taxon>Siphonaptera</taxon>
        <taxon>Pulicidae</taxon>
        <taxon>Xenopsyllinae</taxon>
        <taxon>Xenopsylla</taxon>
    </lineage>
</organism>
<reference evidence="8" key="1">
    <citation type="submission" date="2020-03" db="EMBL/GenBank/DDBJ databases">
        <title>Transcriptomic Profiling of the Digestive Tract of the Rat Flea, Xenopsylla cheopis, Following Blood Feeding and Infection with Yersinia pestis.</title>
        <authorList>
            <person name="Bland D.M."/>
            <person name="Martens C.A."/>
            <person name="Virtaneva K."/>
            <person name="Kanakabandi K."/>
            <person name="Long D."/>
            <person name="Rosenke R."/>
            <person name="Saturday G.A."/>
            <person name="Hoyt F.H."/>
            <person name="Bruno D.P."/>
            <person name="Ribeiro J.M.C."/>
            <person name="Hinnebusch J."/>
        </authorList>
    </citation>
    <scope>NUCLEOTIDE SEQUENCE</scope>
</reference>
<evidence type="ECO:0000256" key="1">
    <source>
        <dbReference type="ARBA" id="ARBA00005964"/>
    </source>
</evidence>
<keyword evidence="4" id="KW-1015">Disulfide bond</keyword>
<dbReference type="PANTHER" id="PTHR11559">
    <property type="entry name" value="CARBOXYLESTERASE"/>
    <property type="match status" value="1"/>
</dbReference>
<proteinExistence type="inferred from homology"/>
<comment type="similarity">
    <text evidence="1 6">Belongs to the type-B carboxylesterase/lipase family.</text>
</comment>
<accession>A0A6M2E137</accession>
<dbReference type="SUPFAM" id="SSF53474">
    <property type="entry name" value="alpha/beta-Hydrolases"/>
    <property type="match status" value="1"/>
</dbReference>
<dbReference type="InterPro" id="IPR019826">
    <property type="entry name" value="Carboxylesterase_B_AS"/>
</dbReference>
<evidence type="ECO:0000256" key="5">
    <source>
        <dbReference type="ARBA" id="ARBA00023180"/>
    </source>
</evidence>
<keyword evidence="3 6" id="KW-0378">Hydrolase</keyword>
<feature type="chain" id="PRO_5027154605" description="Carboxylic ester hydrolase" evidence="6">
    <location>
        <begin position="18"/>
        <end position="573"/>
    </location>
</feature>
<dbReference type="AlphaFoldDB" id="A0A6M2E137"/>
<name>A0A6M2E137_XENCH</name>
<protein>
    <recommendedName>
        <fullName evidence="6">Carboxylic ester hydrolase</fullName>
        <ecNumber evidence="6">3.1.1.-</ecNumber>
    </recommendedName>
</protein>
<keyword evidence="2" id="KW-0719">Serine esterase</keyword>
<dbReference type="InterPro" id="IPR002018">
    <property type="entry name" value="CarbesteraseB"/>
</dbReference>
<evidence type="ECO:0000313" key="8">
    <source>
        <dbReference type="EMBL" id="NOV51031.1"/>
    </source>
</evidence>
<evidence type="ECO:0000259" key="7">
    <source>
        <dbReference type="Pfam" id="PF00135"/>
    </source>
</evidence>
<sequence>MFWKTVLTIVILRSVVALKNPQVHISQGFLEGTALETDDGVLYYSFLGIPYAKPPKGILRFQNPLPPDPWEGIRQAKQEGNICMQYDLFTGVLTGDENCLFLNVYTPKLPNITDTHKLPVMVWIHGGGFQSGSGGSLIYGPDWLIEEEVVLVTINYRCGVMGFLSLDIPEAPGNVGLKDQVAALKWVKKNIAVFGGDPNSVTIFGQSAGGASVSYHLLSKLSKGLFHKAISMSGSALNPWAHIANATQIAFKLCETLGYLNLKNEYDILSILQSIPPEIIYEAIGQTPHTTVLADENMLFRELVFLPSIEKEIADVEPFLAESALEKFKTGEFNNVPLMAGYTNKEGLFAFRDAYLDPVLFGLVDVNFERYIPQEICINNKTVLTTAKQIQNFYYGNRPLDNHEDFVNIKTDTWFSRGIDNMIRLIAKYSKEPVYYYMFSYDEFSVTKHVNNDEESEGATHSEDLGYIFKHQLVDLPRNITTVENMRKRMVKMYTNFAKTGNPIPGVSNLLPVMWKPVTNKNLYNLDINTQLRLLKDPKKRNMSFWNTLIEKYGSCPEMKTEQLRNNKILKKL</sequence>
<evidence type="ECO:0000256" key="3">
    <source>
        <dbReference type="ARBA" id="ARBA00022801"/>
    </source>
</evidence>
<feature type="domain" description="Carboxylesterase type B" evidence="7">
    <location>
        <begin position="20"/>
        <end position="546"/>
    </location>
</feature>
<dbReference type="GO" id="GO:0052689">
    <property type="term" value="F:carboxylic ester hydrolase activity"/>
    <property type="evidence" value="ECO:0007669"/>
    <property type="project" value="UniProtKB-KW"/>
</dbReference>
<keyword evidence="5" id="KW-0325">Glycoprotein</keyword>
<dbReference type="EC" id="3.1.1.-" evidence="6"/>
<dbReference type="Gene3D" id="3.40.50.1820">
    <property type="entry name" value="alpha/beta hydrolase"/>
    <property type="match status" value="1"/>
</dbReference>
<evidence type="ECO:0000256" key="4">
    <source>
        <dbReference type="ARBA" id="ARBA00023157"/>
    </source>
</evidence>